<dbReference type="Proteomes" id="UP000799324">
    <property type="component" value="Unassembled WGS sequence"/>
</dbReference>
<name>A0A6A6T021_9PLEO</name>
<organism evidence="1 2">
    <name type="scientific">Lophiostoma macrostomum CBS 122681</name>
    <dbReference type="NCBI Taxonomy" id="1314788"/>
    <lineage>
        <taxon>Eukaryota</taxon>
        <taxon>Fungi</taxon>
        <taxon>Dikarya</taxon>
        <taxon>Ascomycota</taxon>
        <taxon>Pezizomycotina</taxon>
        <taxon>Dothideomycetes</taxon>
        <taxon>Pleosporomycetidae</taxon>
        <taxon>Pleosporales</taxon>
        <taxon>Lophiostomataceae</taxon>
        <taxon>Lophiostoma</taxon>
    </lineage>
</organism>
<keyword evidence="2" id="KW-1185">Reference proteome</keyword>
<proteinExistence type="predicted"/>
<dbReference type="OrthoDB" id="5356769at2759"/>
<gene>
    <name evidence="1" type="ORF">K491DRAFT_662156</name>
</gene>
<evidence type="ECO:0000313" key="1">
    <source>
        <dbReference type="EMBL" id="KAF2653306.1"/>
    </source>
</evidence>
<sequence>MDYYFCSAEELRHEIRRRGYAAVGGQDELSEELRQDDERRGTDATSVKTLDSQFFSPRAKLRIAHSPNVVHPSLLVGESDRAEITHWTLDTFFPTLQLFFESGLSCTFEGGYRQSAKVGLDPNLRFRLTDLTHEEGGFVSSSTLPQKFKRPAMSIRIVEAAIAERTSIAVQSMAPTCGNGRPPSRPQGIMQTETHIVVGLRLEGMEKMGFMWARNDSGSHYRSATWHDVSVVGLRDDVPAPFIGFPQKHARMGSRVGVVTKESMIHGTHKTNGNGTNGWG</sequence>
<protein>
    <submittedName>
        <fullName evidence="1">Uncharacterized protein</fullName>
    </submittedName>
</protein>
<evidence type="ECO:0000313" key="2">
    <source>
        <dbReference type="Proteomes" id="UP000799324"/>
    </source>
</evidence>
<reference evidence="1" key="1">
    <citation type="journal article" date="2020" name="Stud. Mycol.">
        <title>101 Dothideomycetes genomes: a test case for predicting lifestyles and emergence of pathogens.</title>
        <authorList>
            <person name="Haridas S."/>
            <person name="Albert R."/>
            <person name="Binder M."/>
            <person name="Bloem J."/>
            <person name="Labutti K."/>
            <person name="Salamov A."/>
            <person name="Andreopoulos B."/>
            <person name="Baker S."/>
            <person name="Barry K."/>
            <person name="Bills G."/>
            <person name="Bluhm B."/>
            <person name="Cannon C."/>
            <person name="Castanera R."/>
            <person name="Culley D."/>
            <person name="Daum C."/>
            <person name="Ezra D."/>
            <person name="Gonzalez J."/>
            <person name="Henrissat B."/>
            <person name="Kuo A."/>
            <person name="Liang C."/>
            <person name="Lipzen A."/>
            <person name="Lutzoni F."/>
            <person name="Magnuson J."/>
            <person name="Mondo S."/>
            <person name="Nolan M."/>
            <person name="Ohm R."/>
            <person name="Pangilinan J."/>
            <person name="Park H.-J."/>
            <person name="Ramirez L."/>
            <person name="Alfaro M."/>
            <person name="Sun H."/>
            <person name="Tritt A."/>
            <person name="Yoshinaga Y."/>
            <person name="Zwiers L.-H."/>
            <person name="Turgeon B."/>
            <person name="Goodwin S."/>
            <person name="Spatafora J."/>
            <person name="Crous P."/>
            <person name="Grigoriev I."/>
        </authorList>
    </citation>
    <scope>NUCLEOTIDE SEQUENCE</scope>
    <source>
        <strain evidence="1">CBS 122681</strain>
    </source>
</reference>
<dbReference type="EMBL" id="MU004383">
    <property type="protein sequence ID" value="KAF2653306.1"/>
    <property type="molecule type" value="Genomic_DNA"/>
</dbReference>
<accession>A0A6A6T021</accession>
<dbReference type="AlphaFoldDB" id="A0A6A6T021"/>